<accession>A0A8I1FQZ8</accession>
<dbReference type="SUPFAM" id="SSF48452">
    <property type="entry name" value="TPR-like"/>
    <property type="match status" value="1"/>
</dbReference>
<feature type="compositionally biased region" description="Polar residues" evidence="2">
    <location>
        <begin position="570"/>
        <end position="579"/>
    </location>
</feature>
<dbReference type="InterPro" id="IPR002035">
    <property type="entry name" value="VWF_A"/>
</dbReference>
<dbReference type="EMBL" id="JAEKCZ010000025">
    <property type="protein sequence ID" value="MBJ2259131.1"/>
    <property type="molecule type" value="Genomic_DNA"/>
</dbReference>
<feature type="compositionally biased region" description="Low complexity" evidence="2">
    <location>
        <begin position="473"/>
        <end position="492"/>
    </location>
</feature>
<dbReference type="Proteomes" id="UP000658390">
    <property type="component" value="Unassembled WGS sequence"/>
</dbReference>
<dbReference type="PANTHER" id="PTHR22550:SF14">
    <property type="entry name" value="VWFA DOMAIN-CONTAINING PROTEIN"/>
    <property type="match status" value="1"/>
</dbReference>
<dbReference type="PANTHER" id="PTHR22550">
    <property type="entry name" value="SPORE GERMINATION PROTEIN"/>
    <property type="match status" value="1"/>
</dbReference>
<reference evidence="4" key="1">
    <citation type="submission" date="2020-12" db="EMBL/GenBank/DDBJ databases">
        <title>Antibiotic resistance and phylogeny of Pseudomonas spp. isolated over three decades from chicken meat in the Norwegian food chain.</title>
        <authorList>
            <person name="Moen B."/>
        </authorList>
    </citation>
    <scope>NUCLEOTIDE SEQUENCE</scope>
    <source>
        <strain evidence="4">MF6762</strain>
    </source>
</reference>
<dbReference type="SUPFAM" id="SSF53300">
    <property type="entry name" value="vWA-like"/>
    <property type="match status" value="1"/>
</dbReference>
<name>A0A8I1FQZ8_9PSED</name>
<organism evidence="4 5">
    <name type="scientific">Pseudomonas psychrophila</name>
    <dbReference type="NCBI Taxonomy" id="122355"/>
    <lineage>
        <taxon>Bacteria</taxon>
        <taxon>Pseudomonadati</taxon>
        <taxon>Pseudomonadota</taxon>
        <taxon>Gammaproteobacteria</taxon>
        <taxon>Pseudomonadales</taxon>
        <taxon>Pseudomonadaceae</taxon>
        <taxon>Pseudomonas</taxon>
    </lineage>
</organism>
<evidence type="ECO:0000259" key="3">
    <source>
        <dbReference type="Pfam" id="PF13519"/>
    </source>
</evidence>
<dbReference type="InterPro" id="IPR036465">
    <property type="entry name" value="vWFA_dom_sf"/>
</dbReference>
<dbReference type="PROSITE" id="PS50293">
    <property type="entry name" value="TPR_REGION"/>
    <property type="match status" value="1"/>
</dbReference>
<dbReference type="InterPro" id="IPR011990">
    <property type="entry name" value="TPR-like_helical_dom_sf"/>
</dbReference>
<protein>
    <submittedName>
        <fullName evidence="4">VWA domain-containing protein</fullName>
    </submittedName>
</protein>
<feature type="compositionally biased region" description="Polar residues" evidence="2">
    <location>
        <begin position="493"/>
        <end position="504"/>
    </location>
</feature>
<feature type="repeat" description="TPR" evidence="1">
    <location>
        <begin position="404"/>
        <end position="437"/>
    </location>
</feature>
<dbReference type="AlphaFoldDB" id="A0A8I1FQZ8"/>
<dbReference type="RefSeq" id="WP_198822836.1">
    <property type="nucleotide sequence ID" value="NZ_JAEKCZ010000025.1"/>
</dbReference>
<evidence type="ECO:0000256" key="1">
    <source>
        <dbReference type="PROSITE-ProRule" id="PRU00339"/>
    </source>
</evidence>
<sequence>MSALWPHWFRPEWLLVLPLLGWLLWKRWHREKRAGRWQMILPVAFHRVLLSGGNGRNSKLPWIALGLGWLLALLALLGPSWQRVEQSTQKPADPLVVMLELTPHMLATDSSPNRLEQARRKIYDLLQNRTDAQTAVIVYAGSAHTLVPLSDDLATSRNLLEALKPSIMPQPGHRADLAVTKALELLDQGALGEGRLLLITSSLSDQERSGIRQALSGHAPKLLVLGVGSREGSPVVDESGEFLKDDQGAILLPRLDSPSLRAFALDVDGRYRQARLDDNDLRGLGLLDGPQHLRDDGQTLHLDTWADQGYWLLLPLLLLVACAGRRGWLFCLPLLLILAPQPGYAMSFSDLWLRPDQQGMRLLQQKKPLQALEHFSDPLWQGVALYQAGDYAGAALRFAEVNSASAHYNRGNALAMNDELEAAIDAYEQALELQPELQAAAQNKALVEQILEQQRAQAQAEAEKTPEPPPAPAESQTPLSTSAQGASSTTGQNEDNNSATSPTTEAPPDEPLNPGAEAEANNEPGDEQTTRPPAPAANQTDEEQRQALEQWLRQIPDNPSELLRRKFWYEQQQHQDTPK</sequence>
<gene>
    <name evidence="4" type="ORF">JFT45_21765</name>
</gene>
<dbReference type="InterPro" id="IPR050768">
    <property type="entry name" value="UPF0353/GerABKA_families"/>
</dbReference>
<keyword evidence="1" id="KW-0802">TPR repeat</keyword>
<evidence type="ECO:0000256" key="2">
    <source>
        <dbReference type="SAM" id="MobiDB-lite"/>
    </source>
</evidence>
<proteinExistence type="predicted"/>
<dbReference type="Gene3D" id="3.40.50.410">
    <property type="entry name" value="von Willebrand factor, type A domain"/>
    <property type="match status" value="1"/>
</dbReference>
<evidence type="ECO:0000313" key="5">
    <source>
        <dbReference type="Proteomes" id="UP000658390"/>
    </source>
</evidence>
<dbReference type="Pfam" id="PF00515">
    <property type="entry name" value="TPR_1"/>
    <property type="match status" value="1"/>
</dbReference>
<feature type="domain" description="VWFA" evidence="3">
    <location>
        <begin position="96"/>
        <end position="201"/>
    </location>
</feature>
<dbReference type="SMART" id="SM00028">
    <property type="entry name" value="TPR"/>
    <property type="match status" value="1"/>
</dbReference>
<dbReference type="Gene3D" id="1.25.40.10">
    <property type="entry name" value="Tetratricopeptide repeat domain"/>
    <property type="match status" value="1"/>
</dbReference>
<evidence type="ECO:0000313" key="4">
    <source>
        <dbReference type="EMBL" id="MBJ2259131.1"/>
    </source>
</evidence>
<comment type="caution">
    <text evidence="4">The sequence shown here is derived from an EMBL/GenBank/DDBJ whole genome shotgun (WGS) entry which is preliminary data.</text>
</comment>
<dbReference type="InterPro" id="IPR019734">
    <property type="entry name" value="TPR_rpt"/>
</dbReference>
<dbReference type="Pfam" id="PF13519">
    <property type="entry name" value="VWA_2"/>
    <property type="match status" value="1"/>
</dbReference>
<dbReference type="PROSITE" id="PS50005">
    <property type="entry name" value="TPR"/>
    <property type="match status" value="1"/>
</dbReference>
<feature type="region of interest" description="Disordered" evidence="2">
    <location>
        <begin position="455"/>
        <end position="579"/>
    </location>
</feature>